<dbReference type="EMBL" id="JXCQ01000035">
    <property type="protein sequence ID" value="KIR20938.1"/>
    <property type="molecule type" value="Genomic_DNA"/>
</dbReference>
<dbReference type="Proteomes" id="UP000032210">
    <property type="component" value="Unassembled WGS sequence"/>
</dbReference>
<dbReference type="AlphaFoldDB" id="A0A0D0SFF1"/>
<keyword evidence="3" id="KW-0946">Virion</keyword>
<sequence>MKGSAVLAVMGAMFCNPADAAQLQVEVRIDVQRGCQLVGTTRNAGIEQLGVLNFGSGPRLDDLAGPLSAALISQRQPRLECNPDTPYQMRVDGGLHGGVGEVRYLANAAASSKPIPYRIYADAARLIPLPVDVPISGRVPDSGSVDLPLYGRIEPLKDVPTVGRYSDLLKVTVTW</sequence>
<dbReference type="InterPro" id="IPR007893">
    <property type="entry name" value="Spore_coat_U/FanG"/>
</dbReference>
<proteinExistence type="predicted"/>
<reference evidence="3 4" key="1">
    <citation type="submission" date="2015-01" db="EMBL/GenBank/DDBJ databases">
        <title>Genome sequence of the beneficial rhizobacterium Pseudomonas fluorescens 2-79.</title>
        <authorList>
            <person name="Thuermer A."/>
            <person name="Daniel R."/>
        </authorList>
    </citation>
    <scope>NUCLEOTIDE SEQUENCE [LARGE SCALE GENOMIC DNA]</scope>
    <source>
        <strain evidence="3 4">2-79</strain>
    </source>
</reference>
<dbReference type="SMART" id="SM00972">
    <property type="entry name" value="SCPU"/>
    <property type="match status" value="1"/>
</dbReference>
<organism evidence="3 4">
    <name type="scientific">Pseudomonas fluorescens</name>
    <dbReference type="NCBI Taxonomy" id="294"/>
    <lineage>
        <taxon>Bacteria</taxon>
        <taxon>Pseudomonadati</taxon>
        <taxon>Pseudomonadota</taxon>
        <taxon>Gammaproteobacteria</taxon>
        <taxon>Pseudomonadales</taxon>
        <taxon>Pseudomonadaceae</taxon>
        <taxon>Pseudomonas</taxon>
    </lineage>
</organism>
<evidence type="ECO:0000313" key="3">
    <source>
        <dbReference type="EMBL" id="KIR20938.1"/>
    </source>
</evidence>
<keyword evidence="1" id="KW-0732">Signal</keyword>
<dbReference type="InterPro" id="IPR053167">
    <property type="entry name" value="Spore_coat_component"/>
</dbReference>
<evidence type="ECO:0000256" key="1">
    <source>
        <dbReference type="SAM" id="SignalP"/>
    </source>
</evidence>
<comment type="caution">
    <text evidence="3">The sequence shown here is derived from an EMBL/GenBank/DDBJ whole genome shotgun (WGS) entry which is preliminary data.</text>
</comment>
<evidence type="ECO:0000313" key="4">
    <source>
        <dbReference type="Proteomes" id="UP000032210"/>
    </source>
</evidence>
<protein>
    <submittedName>
        <fullName evidence="3">Spore Coat Protein U domain protein</fullName>
    </submittedName>
</protein>
<keyword evidence="3" id="KW-0167">Capsid protein</keyword>
<feature type="chain" id="PRO_5002221215" evidence="1">
    <location>
        <begin position="21"/>
        <end position="175"/>
    </location>
</feature>
<dbReference type="PATRIC" id="fig|294.125.peg.3705"/>
<dbReference type="Pfam" id="PF05229">
    <property type="entry name" value="SCPU"/>
    <property type="match status" value="1"/>
</dbReference>
<accession>A0A0D0SFF1</accession>
<dbReference type="PANTHER" id="PTHR37089">
    <property type="entry name" value="PROTEIN U-RELATED"/>
    <property type="match status" value="1"/>
</dbReference>
<feature type="domain" description="Spore coat protein U/FanG" evidence="2">
    <location>
        <begin position="24"/>
        <end position="172"/>
    </location>
</feature>
<name>A0A0D0SFF1_PSEFL</name>
<evidence type="ECO:0000259" key="2">
    <source>
        <dbReference type="Pfam" id="PF05229"/>
    </source>
</evidence>
<gene>
    <name evidence="3" type="ORF">PFLU3_36090</name>
</gene>
<feature type="signal peptide" evidence="1">
    <location>
        <begin position="1"/>
        <end position="20"/>
    </location>
</feature>
<dbReference type="PANTHER" id="PTHR37089:SF4">
    <property type="entry name" value="EXPORTED PROTEIN"/>
    <property type="match status" value="1"/>
</dbReference>